<dbReference type="GO" id="GO:0006260">
    <property type="term" value="P:DNA replication"/>
    <property type="evidence" value="ECO:0007669"/>
    <property type="project" value="InterPro"/>
</dbReference>
<dbReference type="PANTHER" id="PTHR10302:SF21">
    <property type="entry name" value="PROTEIN OSB2, CHLOROPLASTIC"/>
    <property type="match status" value="1"/>
</dbReference>
<dbReference type="InterPro" id="IPR011344">
    <property type="entry name" value="ssDNA-bd"/>
</dbReference>
<organism evidence="4 5">
    <name type="scientific">Arabidopsis thaliana</name>
    <name type="common">Mouse-ear cress</name>
    <dbReference type="NCBI Taxonomy" id="3702"/>
    <lineage>
        <taxon>Eukaryota</taxon>
        <taxon>Viridiplantae</taxon>
        <taxon>Streptophyta</taxon>
        <taxon>Embryophyta</taxon>
        <taxon>Tracheophyta</taxon>
        <taxon>Spermatophyta</taxon>
        <taxon>Magnoliopsida</taxon>
        <taxon>eudicotyledons</taxon>
        <taxon>Gunneridae</taxon>
        <taxon>Pentapetalae</taxon>
        <taxon>rosids</taxon>
        <taxon>malvids</taxon>
        <taxon>Brassicales</taxon>
        <taxon>Brassicaceae</taxon>
        <taxon>Camelineae</taxon>
        <taxon>Arabidopsis</taxon>
    </lineage>
</organism>
<gene>
    <name evidence="4" type="ordered locus">AXX17_At4g23490</name>
</gene>
<dbReference type="Proteomes" id="UP000078284">
    <property type="component" value="Chromosome 4"/>
</dbReference>
<dbReference type="SUPFAM" id="SSF50249">
    <property type="entry name" value="Nucleic acid-binding proteins"/>
    <property type="match status" value="1"/>
</dbReference>
<evidence type="ECO:0000313" key="5">
    <source>
        <dbReference type="Proteomes" id="UP000078284"/>
    </source>
</evidence>
<proteinExistence type="predicted"/>
<dbReference type="AlphaFoldDB" id="A0A178UZK2"/>
<reference evidence="5" key="1">
    <citation type="journal article" date="2016" name="Proc. Natl. Acad. Sci. U.S.A.">
        <title>Chromosome-level assembly of Arabidopsis thaliana Ler reveals the extent of translocation and inversion polymorphisms.</title>
        <authorList>
            <person name="Zapata L."/>
            <person name="Ding J."/>
            <person name="Willing E.M."/>
            <person name="Hartwig B."/>
            <person name="Bezdan D."/>
            <person name="Jiao W.B."/>
            <person name="Patel V."/>
            <person name="Velikkakam James G."/>
            <person name="Koornneef M."/>
            <person name="Ossowski S."/>
            <person name="Schneeberger K."/>
        </authorList>
    </citation>
    <scope>NUCLEOTIDE SEQUENCE [LARGE SCALE GENOMIC DNA]</scope>
    <source>
        <strain evidence="5">cv. Landsberg erecta</strain>
    </source>
</reference>
<evidence type="ECO:0000256" key="2">
    <source>
        <dbReference type="PROSITE-ProRule" id="PRU00252"/>
    </source>
</evidence>
<evidence type="ECO:0000256" key="3">
    <source>
        <dbReference type="SAM" id="MobiDB-lite"/>
    </source>
</evidence>
<keyword evidence="1 2" id="KW-0238">DNA-binding</keyword>
<comment type="caution">
    <text evidence="4">The sequence shown here is derived from an EMBL/GenBank/DDBJ whole genome shotgun (WGS) entry which is preliminary data.</text>
</comment>
<dbReference type="PROSITE" id="PS50935">
    <property type="entry name" value="SSB"/>
    <property type="match status" value="1"/>
</dbReference>
<evidence type="ECO:0000313" key="4">
    <source>
        <dbReference type="EMBL" id="OAO98121.1"/>
    </source>
</evidence>
<feature type="region of interest" description="Disordered" evidence="3">
    <location>
        <begin position="45"/>
        <end position="64"/>
    </location>
</feature>
<dbReference type="ExpressionAtlas" id="A0A178UZK2">
    <property type="expression patterns" value="baseline and differential"/>
</dbReference>
<dbReference type="Gene3D" id="2.40.50.140">
    <property type="entry name" value="Nucleic acid-binding proteins"/>
    <property type="match status" value="1"/>
</dbReference>
<name>A0A178UZK2_ARATH</name>
<dbReference type="InterPro" id="IPR000424">
    <property type="entry name" value="Primosome_PriB/ssb"/>
</dbReference>
<dbReference type="GO" id="GO:0003697">
    <property type="term" value="F:single-stranded DNA binding"/>
    <property type="evidence" value="ECO:0007669"/>
    <property type="project" value="InterPro"/>
</dbReference>
<evidence type="ECO:0000256" key="1">
    <source>
        <dbReference type="ARBA" id="ARBA00023125"/>
    </source>
</evidence>
<dbReference type="EMBL" id="LUHQ01000004">
    <property type="protein sequence ID" value="OAO98121.1"/>
    <property type="molecule type" value="Genomic_DNA"/>
</dbReference>
<accession>A0A178UZK2</accession>
<protein>
    <submittedName>
        <fullName evidence="4">PTAC9</fullName>
    </submittedName>
</protein>
<dbReference type="InterPro" id="IPR012340">
    <property type="entry name" value="NA-bd_OB-fold"/>
</dbReference>
<sequence length="401" mass="45142">MSLISKSLARIECSPFFYPRASEITTGKRITSPQIRLYTAAAVGGKTGNGERKQRAKAPAKTPEAVTPVKPLEIASVTATTENELPRPNEIAYESEVANWVNLIGFVDQPVQFEASSDGKFWAGTVISQRSASDSSGFWIPIIFEGDLAKTAARYVSKDDQIHVSGKLFIDSPPPNMTYAQANVQVLVQNLNFIQPMSPSPSPFMVMSSSEKEESGIKKQPGMSHVTFPMNNFQLALVLGLRKALRELLFNLLAKQDIVIDEASDSWNHLIENPKEWWDHRENKVNGLVKPRHPDFKSKDSSFSLWLNKAPNWVLPKLEGLEFDVLVPKARVVKQLKGEESWKDLVQNPDKWWDNRIDKRNAKAPDFKHKETGEALWLNESPTWVLPKLPPVKKKQESIVF</sequence>
<dbReference type="PANTHER" id="PTHR10302">
    <property type="entry name" value="SINGLE-STRANDED DNA-BINDING PROTEIN"/>
    <property type="match status" value="1"/>
</dbReference>